<evidence type="ECO:0000256" key="2">
    <source>
        <dbReference type="ARBA" id="ARBA00005558"/>
    </source>
</evidence>
<organism evidence="6 7">
    <name type="scientific">Falsiroseomonas selenitidurans</name>
    <dbReference type="NCBI Taxonomy" id="2716335"/>
    <lineage>
        <taxon>Bacteria</taxon>
        <taxon>Pseudomonadati</taxon>
        <taxon>Pseudomonadota</taxon>
        <taxon>Alphaproteobacteria</taxon>
        <taxon>Acetobacterales</taxon>
        <taxon>Roseomonadaceae</taxon>
        <taxon>Falsiroseomonas</taxon>
    </lineage>
</organism>
<sequence>MQPPRLLGIKSHLRDGALLVVKLSVTETLGLPYTIEAEVLGADPDLLPKDMLTKDITITLVQRGPSPLERHFHGSVAEFARLGPGPGGRMAYRLVAVPHLWRLGLRRNCRIFQDKTVQQVVKAVLEDHGLPDPNWSMLPGFEPMPYCTQFNETDLQFVSRLLEEHGLTYYFTHTASGHEMGVAYSAQGFPQYVVDSMVAEHGAPQLDHLGSWRRFNRQRSAIARLHDMDTERSRPSELQQATRLTRTYVEEPRMNDAGEVFHWPGGMSPRPGNESGEVLMGALEAQSEEYAAECLDPRFTPGVRLFVGVRREDGSLNNRQYLVTGTRHEAQDTTGTSSGAGGTEHYAGMLRLAFTGRVWMPPPRHMRPVMPGMHSAKVMGPKGEKIHLDEFGRVKLRFRWDRWSEEDDTASIWVRVMQTAAGAWGGTWFPPRVGDEVLVAFLDGDPDRPIVIGSVYGKDSPPPFKPGTNKAQSGILTRSYKSDSAADANMLRFEDKKGSEDITLHAQKDLTVEVEHDETRTIGHDQTEVVQNARTVTVKDADDTLTLEKGSRVEAIKLGDDSLTINAGNRDTTLKMGNDSLALDMGNRETVLKMGNDSTNLKLGNLTIKCDLGAITLEAMQSITLKVGQSSLVVDQTGITLKGMLISSEAQLLHKTKGLMVQEKADTLLQSEGLLVMIN</sequence>
<dbReference type="PANTHER" id="PTHR32305">
    <property type="match status" value="1"/>
</dbReference>
<accession>A0ABX1EBC2</accession>
<dbReference type="Pfam" id="PF22178">
    <property type="entry name" value="Gp5_trimer_C"/>
    <property type="match status" value="1"/>
</dbReference>
<dbReference type="InterPro" id="IPR017847">
    <property type="entry name" value="T6SS_RhsGE_Vgr_subset"/>
</dbReference>
<dbReference type="PANTHER" id="PTHR32305:SF15">
    <property type="entry name" value="PROTEIN RHSA-RELATED"/>
    <property type="match status" value="1"/>
</dbReference>
<dbReference type="RefSeq" id="WP_168034828.1">
    <property type="nucleotide sequence ID" value="NZ_JAAVNE010000065.1"/>
</dbReference>
<dbReference type="NCBIfam" id="TIGR01646">
    <property type="entry name" value="vgr_GE"/>
    <property type="match status" value="1"/>
</dbReference>
<evidence type="ECO:0000259" key="4">
    <source>
        <dbReference type="Pfam" id="PF04717"/>
    </source>
</evidence>
<dbReference type="Gene3D" id="4.10.220.110">
    <property type="match status" value="1"/>
</dbReference>
<feature type="domain" description="Gp5/Type VI secretion system Vgr C-terminal trimerisation" evidence="5">
    <location>
        <begin position="473"/>
        <end position="574"/>
    </location>
</feature>
<dbReference type="InterPro" id="IPR050708">
    <property type="entry name" value="T6SS_VgrG/RHS"/>
</dbReference>
<dbReference type="Gene3D" id="2.40.50.230">
    <property type="entry name" value="Gp5 N-terminal domain"/>
    <property type="match status" value="1"/>
</dbReference>
<evidence type="ECO:0000259" key="5">
    <source>
        <dbReference type="Pfam" id="PF22178"/>
    </source>
</evidence>
<feature type="domain" description="Gp5/Type VI secretion system Vgr protein OB-fold" evidence="4">
    <location>
        <begin position="391"/>
        <end position="456"/>
    </location>
</feature>
<dbReference type="Pfam" id="PF04717">
    <property type="entry name" value="Phage_base_V"/>
    <property type="match status" value="1"/>
</dbReference>
<dbReference type="SUPFAM" id="SSF69279">
    <property type="entry name" value="Phage tail proteins"/>
    <property type="match status" value="2"/>
</dbReference>
<protein>
    <submittedName>
        <fullName evidence="6">Type VI secretion system tip protein VgrG</fullName>
    </submittedName>
</protein>
<dbReference type="InterPro" id="IPR006531">
    <property type="entry name" value="Gp5/Vgr_OB"/>
</dbReference>
<keyword evidence="3" id="KW-0964">Secreted</keyword>
<evidence type="ECO:0000313" key="6">
    <source>
        <dbReference type="EMBL" id="NKC34110.1"/>
    </source>
</evidence>
<reference evidence="6 7" key="1">
    <citation type="submission" date="2020-03" db="EMBL/GenBank/DDBJ databases">
        <title>Roseomonas selenitidurans sp. nov. isolated from urban soil.</title>
        <authorList>
            <person name="Liu H."/>
        </authorList>
    </citation>
    <scope>NUCLEOTIDE SEQUENCE [LARGE SCALE GENOMIC DNA]</scope>
    <source>
        <strain evidence="6 7">BU-1</strain>
    </source>
</reference>
<evidence type="ECO:0000256" key="1">
    <source>
        <dbReference type="ARBA" id="ARBA00004613"/>
    </source>
</evidence>
<gene>
    <name evidence="6" type="primary">tssI</name>
    <name evidence="6" type="ORF">HEQ75_24855</name>
</gene>
<comment type="subcellular location">
    <subcellularLocation>
        <location evidence="1">Secreted</location>
    </subcellularLocation>
</comment>
<dbReference type="Proteomes" id="UP000787635">
    <property type="component" value="Unassembled WGS sequence"/>
</dbReference>
<dbReference type="SUPFAM" id="SSF69349">
    <property type="entry name" value="Phage fibre proteins"/>
    <property type="match status" value="1"/>
</dbReference>
<name>A0ABX1EBC2_9PROT</name>
<dbReference type="InterPro" id="IPR054030">
    <property type="entry name" value="Gp5_Vgr_C"/>
</dbReference>
<comment type="caution">
    <text evidence="6">The sequence shown here is derived from an EMBL/GenBank/DDBJ whole genome shotgun (WGS) entry which is preliminary data.</text>
</comment>
<dbReference type="InterPro" id="IPR037026">
    <property type="entry name" value="Vgr_OB-fold_dom_sf"/>
</dbReference>
<keyword evidence="7" id="KW-1185">Reference proteome</keyword>
<dbReference type="EMBL" id="JAAVNE010000065">
    <property type="protein sequence ID" value="NKC34110.1"/>
    <property type="molecule type" value="Genomic_DNA"/>
</dbReference>
<proteinExistence type="inferred from homology"/>
<dbReference type="NCBIfam" id="TIGR03361">
    <property type="entry name" value="VI_Rhs_Vgr"/>
    <property type="match status" value="1"/>
</dbReference>
<evidence type="ECO:0000313" key="7">
    <source>
        <dbReference type="Proteomes" id="UP000787635"/>
    </source>
</evidence>
<comment type="similarity">
    <text evidence="2">Belongs to the VgrG protein family.</text>
</comment>
<dbReference type="Gene3D" id="2.30.110.50">
    <property type="match status" value="1"/>
</dbReference>
<dbReference type="Gene3D" id="3.55.50.10">
    <property type="entry name" value="Baseplate protein-like domains"/>
    <property type="match status" value="1"/>
</dbReference>
<evidence type="ECO:0000256" key="3">
    <source>
        <dbReference type="ARBA" id="ARBA00022525"/>
    </source>
</evidence>
<dbReference type="SUPFAM" id="SSF69255">
    <property type="entry name" value="gp5 N-terminal domain-like"/>
    <property type="match status" value="1"/>
</dbReference>
<dbReference type="Pfam" id="PF05954">
    <property type="entry name" value="Phage_GPD"/>
    <property type="match status" value="1"/>
</dbReference>
<dbReference type="InterPro" id="IPR006533">
    <property type="entry name" value="T6SS_Vgr_RhsGE"/>
</dbReference>